<dbReference type="HOGENOM" id="CLU_541581_0_0_10"/>
<dbReference type="OrthoDB" id="1330288at2"/>
<gene>
    <name evidence="1" type="ordered locus">Fluta_2974</name>
</gene>
<protein>
    <submittedName>
        <fullName evidence="1">Uncharacterized protein</fullName>
    </submittedName>
</protein>
<dbReference type="Proteomes" id="UP000007463">
    <property type="component" value="Chromosome"/>
</dbReference>
<reference evidence="2" key="2">
    <citation type="submission" date="2011-02" db="EMBL/GenBank/DDBJ databases">
        <title>The complete genome of Fluviicola taffensis DSM 16823.</title>
        <authorList>
            <consortium name="US DOE Joint Genome Institute (JGI-PGF)"/>
            <person name="Lucas S."/>
            <person name="Copeland A."/>
            <person name="Lapidus A."/>
            <person name="Bruce D."/>
            <person name="Goodwin L."/>
            <person name="Pitluck S."/>
            <person name="Kyrpides N."/>
            <person name="Mavromatis K."/>
            <person name="Ivanova N."/>
            <person name="Mikhailova N."/>
            <person name="Pagani I."/>
            <person name="Chertkov O."/>
            <person name="Detter J.C."/>
            <person name="Han C."/>
            <person name="Tapia R."/>
            <person name="Land M."/>
            <person name="Hauser L."/>
            <person name="Markowitz V."/>
            <person name="Cheng J.-F."/>
            <person name="Hugenholtz P."/>
            <person name="Woyke T."/>
            <person name="Wu D."/>
            <person name="Tindall B."/>
            <person name="Pomrenke H.G."/>
            <person name="Brambilla E."/>
            <person name="Klenk H.-P."/>
            <person name="Eisen J.A."/>
        </authorList>
    </citation>
    <scope>NUCLEOTIDE SEQUENCE [LARGE SCALE GENOMIC DNA]</scope>
    <source>
        <strain evidence="2">DSM 16823 / RW262 / RW262</strain>
    </source>
</reference>
<accession>F2IJ83</accession>
<proteinExistence type="predicted"/>
<dbReference type="STRING" id="755732.Fluta_2974"/>
<reference evidence="1 2" key="1">
    <citation type="journal article" date="2011" name="Stand. Genomic Sci.">
        <title>Complete genome sequence of the gliding freshwater bacterium Fluviicola taffensis type strain (RW262).</title>
        <authorList>
            <person name="Woyke T."/>
            <person name="Chertkov O."/>
            <person name="Lapidus A."/>
            <person name="Nolan M."/>
            <person name="Lucas S."/>
            <person name="Del Rio T.G."/>
            <person name="Tice H."/>
            <person name="Cheng J.F."/>
            <person name="Tapia R."/>
            <person name="Han C."/>
            <person name="Goodwin L."/>
            <person name="Pitluck S."/>
            <person name="Liolios K."/>
            <person name="Pagani I."/>
            <person name="Ivanova N."/>
            <person name="Huntemann M."/>
            <person name="Mavromatis K."/>
            <person name="Mikhailova N."/>
            <person name="Pati A."/>
            <person name="Chen A."/>
            <person name="Palaniappan K."/>
            <person name="Land M."/>
            <person name="Hauser L."/>
            <person name="Brambilla E.M."/>
            <person name="Rohde M."/>
            <person name="Mwirichia R."/>
            <person name="Sikorski J."/>
            <person name="Tindall B.J."/>
            <person name="Goker M."/>
            <person name="Bristow J."/>
            <person name="Eisen J.A."/>
            <person name="Markowitz V."/>
            <person name="Hugenholtz P."/>
            <person name="Klenk H.P."/>
            <person name="Kyrpides N.C."/>
        </authorList>
    </citation>
    <scope>NUCLEOTIDE SEQUENCE [LARGE SCALE GENOMIC DNA]</scope>
    <source>
        <strain evidence="2">DSM 16823 / RW262 / RW262</strain>
    </source>
</reference>
<name>F2IJ83_FLUTR</name>
<keyword evidence="2" id="KW-1185">Reference proteome</keyword>
<dbReference type="KEGG" id="fte:Fluta_2974"/>
<sequence>MTSTITFDALLDEINTGYDHPQTDRNKYENWLFNKFGECIEVNVIRWRNKQTQKKIKIVESFVQVHPTAKAYLSPSVQGVLLDFDVPVSQEILKVLNVAPEQFLSFQKPLKQASDTVLVLSSSHWSKISFEELRFVYFSNRFLELEKQCYTFLKETINACKEKHLYSAIRKIQRTLLTWSIDVIQLFHLDRLTRSRSIKLYDKTSIFALGYDCLENILVHLERFYSKYLDRELFVPFNVISSRVNCLKPRVERLKLNIISQYYDAEFLEALFQPLLLVSNVNPKNRLTYHQLMFIECFTNKLLRFFAKENQKANSIELLHGYLIEMNYNNPSYFTYLAFKFSEELSKLPSLESKQHTLYSWLKSVNQIVASNEVQYDRNVVSLKSSVIGWLEEEIWFLKSTCPVHLQLPNEPSSANVNQSEKVKMNCSVSELALLVRMLSETDLVSSKTHRELMEQITDNFQTSKVQDISIKSLSNKYYEPDTNTINAIKEKVIQMLNKLNHL</sequence>
<organism evidence="1 2">
    <name type="scientific">Fluviicola taffensis (strain DSM 16823 / NCIMB 13979 / RW262)</name>
    <dbReference type="NCBI Taxonomy" id="755732"/>
    <lineage>
        <taxon>Bacteria</taxon>
        <taxon>Pseudomonadati</taxon>
        <taxon>Bacteroidota</taxon>
        <taxon>Flavobacteriia</taxon>
        <taxon>Flavobacteriales</taxon>
        <taxon>Crocinitomicaceae</taxon>
        <taxon>Fluviicola</taxon>
    </lineage>
</organism>
<dbReference type="AlphaFoldDB" id="F2IJ83"/>
<dbReference type="eggNOG" id="ENOG503338T">
    <property type="taxonomic scope" value="Bacteria"/>
</dbReference>
<dbReference type="EMBL" id="CP002542">
    <property type="protein sequence ID" value="AEA44953.1"/>
    <property type="molecule type" value="Genomic_DNA"/>
</dbReference>
<evidence type="ECO:0000313" key="2">
    <source>
        <dbReference type="Proteomes" id="UP000007463"/>
    </source>
</evidence>
<evidence type="ECO:0000313" key="1">
    <source>
        <dbReference type="EMBL" id="AEA44953.1"/>
    </source>
</evidence>
<dbReference type="RefSeq" id="WP_013687722.1">
    <property type="nucleotide sequence ID" value="NC_015321.1"/>
</dbReference>